<reference evidence="3" key="1">
    <citation type="submission" date="2025-08" db="UniProtKB">
        <authorList>
            <consortium name="RefSeq"/>
        </authorList>
    </citation>
    <scope>IDENTIFICATION</scope>
</reference>
<evidence type="ECO:0000313" key="2">
    <source>
        <dbReference type="Proteomes" id="UP000694888"/>
    </source>
</evidence>
<gene>
    <name evidence="3" type="primary">LOC106013604</name>
</gene>
<dbReference type="SUPFAM" id="SSF56601">
    <property type="entry name" value="beta-lactamase/transpeptidase-like"/>
    <property type="match status" value="1"/>
</dbReference>
<evidence type="ECO:0000259" key="1">
    <source>
        <dbReference type="Pfam" id="PF00144"/>
    </source>
</evidence>
<name>A0ABM1ACT5_APLCA</name>
<evidence type="ECO:0000313" key="3">
    <source>
        <dbReference type="RefSeq" id="XP_012945234.1"/>
    </source>
</evidence>
<dbReference type="Pfam" id="PF00144">
    <property type="entry name" value="Beta-lactamase"/>
    <property type="match status" value="1"/>
</dbReference>
<dbReference type="Proteomes" id="UP000694888">
    <property type="component" value="Unplaced"/>
</dbReference>
<protein>
    <submittedName>
        <fullName evidence="3">Gigasin-6-like</fullName>
    </submittedName>
</protein>
<organism evidence="2 3">
    <name type="scientific">Aplysia californica</name>
    <name type="common">California sea hare</name>
    <dbReference type="NCBI Taxonomy" id="6500"/>
    <lineage>
        <taxon>Eukaryota</taxon>
        <taxon>Metazoa</taxon>
        <taxon>Spiralia</taxon>
        <taxon>Lophotrochozoa</taxon>
        <taxon>Mollusca</taxon>
        <taxon>Gastropoda</taxon>
        <taxon>Heterobranchia</taxon>
        <taxon>Euthyneura</taxon>
        <taxon>Tectipleura</taxon>
        <taxon>Aplysiida</taxon>
        <taxon>Aplysioidea</taxon>
        <taxon>Aplysiidae</taxon>
        <taxon>Aplysia</taxon>
    </lineage>
</organism>
<proteinExistence type="predicted"/>
<dbReference type="RefSeq" id="XP_012945234.1">
    <property type="nucleotide sequence ID" value="XM_013089780.1"/>
</dbReference>
<accession>A0ABM1ACT5</accession>
<dbReference type="InterPro" id="IPR001466">
    <property type="entry name" value="Beta-lactam-related"/>
</dbReference>
<dbReference type="GeneID" id="106013604"/>
<dbReference type="Gene3D" id="3.40.710.10">
    <property type="entry name" value="DD-peptidase/beta-lactamase superfamily"/>
    <property type="match status" value="1"/>
</dbReference>
<sequence length="179" mass="20394">MQFGRLGPAALLPVWHYCQRGRFQGSRSDQGSTESVTLKSKLKDVVGGDFQFSDPWRTAEATVEDMLSHRLRIPTYHNFRFNPKIDRFDLLKRMKYFKTNMEFRVSATYSTTNYIMATAITQLVAGGTTWEQLVREKIFKPLGMTSNFAASVDFDNDDVAFPTVTDNGPTKELSPEFAK</sequence>
<feature type="domain" description="Beta-lactamase-related" evidence="1">
    <location>
        <begin position="55"/>
        <end position="148"/>
    </location>
</feature>
<keyword evidence="2" id="KW-1185">Reference proteome</keyword>
<dbReference type="InterPro" id="IPR012338">
    <property type="entry name" value="Beta-lactam/transpept-like"/>
</dbReference>